<feature type="region of interest" description="Disordered" evidence="2">
    <location>
        <begin position="584"/>
        <end position="621"/>
    </location>
</feature>
<reference evidence="6 7" key="1">
    <citation type="journal article" date="2007" name="Int. J. Syst. Evol. Microbiol.">
        <title>Natronorubrum sulfidifaciens sp. nov., an extremely haloalkaliphilic archaeon isolated from Aiding salt lake in Xin-Jiang, China.</title>
        <authorList>
            <person name="Cui H.L."/>
            <person name="Tohty D."/>
            <person name="Liu H.C."/>
            <person name="Liu S.J."/>
            <person name="Oren A."/>
            <person name="Zhou P.J."/>
        </authorList>
    </citation>
    <scope>NUCLEOTIDE SEQUENCE [LARGE SCALE GENOMIC DNA]</scope>
    <source>
        <strain evidence="6 7">7-3</strain>
    </source>
</reference>
<dbReference type="Gene3D" id="2.60.40.10">
    <property type="entry name" value="Immunoglobulins"/>
    <property type="match status" value="1"/>
</dbReference>
<accession>A0A5P9NZ35</accession>
<dbReference type="GO" id="GO:0005886">
    <property type="term" value="C:plasma membrane"/>
    <property type="evidence" value="ECO:0007669"/>
    <property type="project" value="UniProtKB-SubCell"/>
</dbReference>
<dbReference type="InterPro" id="IPR026371">
    <property type="entry name" value="PGF_CTERM"/>
</dbReference>
<evidence type="ECO:0000259" key="5">
    <source>
        <dbReference type="Pfam" id="PF25162"/>
    </source>
</evidence>
<feature type="compositionally biased region" description="Acidic residues" evidence="2">
    <location>
        <begin position="593"/>
        <end position="617"/>
    </location>
</feature>
<evidence type="ECO:0000313" key="6">
    <source>
        <dbReference type="EMBL" id="QFU81159.1"/>
    </source>
</evidence>
<dbReference type="RefSeq" id="WP_152938544.1">
    <property type="nucleotide sequence ID" value="NZ_CP045488.1"/>
</dbReference>
<dbReference type="AlphaFoldDB" id="A0A5P9NZ35"/>
<evidence type="ECO:0000313" key="7">
    <source>
        <dbReference type="Proteomes" id="UP000326170"/>
    </source>
</evidence>
<keyword evidence="3" id="KW-1133">Transmembrane helix</keyword>
<dbReference type="NCBIfam" id="NF045517">
    <property type="entry name" value="halo_surf_dom"/>
    <property type="match status" value="1"/>
</dbReference>
<dbReference type="Pfam" id="PF18204">
    <property type="entry name" value="PGF-CTERM"/>
    <property type="match status" value="1"/>
</dbReference>
<feature type="domain" description="PGF-CTERM archaeal protein-sorting signal" evidence="4">
    <location>
        <begin position="618"/>
        <end position="640"/>
    </location>
</feature>
<feature type="transmembrane region" description="Helical" evidence="3">
    <location>
        <begin position="620"/>
        <end position="638"/>
    </location>
</feature>
<feature type="region of interest" description="Disordered" evidence="2">
    <location>
        <begin position="1"/>
        <end position="24"/>
    </location>
</feature>
<dbReference type="GO" id="GO:0030115">
    <property type="term" value="C:S-layer"/>
    <property type="evidence" value="ECO:0007669"/>
    <property type="project" value="UniProtKB-SubCell"/>
</dbReference>
<organism evidence="6 7">
    <name type="scientific">Natronorubrum aibiense</name>
    <dbReference type="NCBI Taxonomy" id="348826"/>
    <lineage>
        <taxon>Archaea</taxon>
        <taxon>Methanobacteriati</taxon>
        <taxon>Methanobacteriota</taxon>
        <taxon>Stenosarchaea group</taxon>
        <taxon>Halobacteria</taxon>
        <taxon>Halobacteriales</taxon>
        <taxon>Natrialbaceae</taxon>
        <taxon>Natronorubrum</taxon>
    </lineage>
</organism>
<feature type="domain" description="DUF7827" evidence="5">
    <location>
        <begin position="105"/>
        <end position="216"/>
    </location>
</feature>
<sequence>MLISSGVVTNLEGDSSETTLDVDSSRSSFPVHISSEDLSGDELVDIFGVAEDSDYDHSDDGYVVVEDRGSHPADFQNVEAGEYNFTIESGDTAAETTASITVTEEDISVDFAQSTFVEERSNVADVTVDFDNADNAYLVVGDESEVNYEVVLEVTPDENDDEVNVSMNTATAHSVDSTGQHDAFTADNDASVEVVDVVHENNLEDPLAAGDYQLDIAGNYDAGELSEEYDTAYLTLEERTELSEDTVQTHTAPQGDITSVDDFEDATVTETDQIAVGDQMLVTVETSSLYGYLGDDADLASDGISLSVTEQDSSLNAAPQVWSTSPEDDETQLNADLISANQSEEYLVFAIDYNNLYEGDVADFDGEQSFDANFTVSTDNDYVSDDDESAESEFTLEERNVEWDDSVAEVPNSADALVTGTTNVAPGTEMTTRARAPGTFVTFNDVEVSEDRTFGAEYDFSEYNAGTEFTLRVTDPVTSNHVTADSTLVESEEEEEAEANLDWNVDVDPAEPVAGDDVDVTVSAENLGDETGNASYEFIFNGETLLEGDDVELEGGESDSWTDTVEEAPAGDYDWELKVDGEVEDSGTLTVAEADENGDENGAENGDEEPEEGEEEGTPGFGVAVAVVALLAAAMLALRRQN</sequence>
<keyword evidence="3" id="KW-0812">Transmembrane</keyword>
<gene>
    <name evidence="6" type="ORF">GCU68_00630</name>
</gene>
<evidence type="ECO:0000256" key="3">
    <source>
        <dbReference type="SAM" id="Phobius"/>
    </source>
</evidence>
<dbReference type="Proteomes" id="UP000326170">
    <property type="component" value="Chromosome"/>
</dbReference>
<dbReference type="GeneID" id="42299510"/>
<evidence type="ECO:0000259" key="4">
    <source>
        <dbReference type="Pfam" id="PF18204"/>
    </source>
</evidence>
<evidence type="ECO:0000256" key="2">
    <source>
        <dbReference type="SAM" id="MobiDB-lite"/>
    </source>
</evidence>
<dbReference type="InterPro" id="IPR057149">
    <property type="entry name" value="DUF7827"/>
</dbReference>
<proteinExistence type="predicted"/>
<protein>
    <submittedName>
        <fullName evidence="6">PGF-CTERM sorting domain-containing protein</fullName>
    </submittedName>
</protein>
<name>A0A5P9NZ35_9EURY</name>
<dbReference type="InterPro" id="IPR013783">
    <property type="entry name" value="Ig-like_fold"/>
</dbReference>
<dbReference type="OrthoDB" id="164040at2157"/>
<evidence type="ECO:0000256" key="1">
    <source>
        <dbReference type="ARBA" id="ARBA00022729"/>
    </source>
</evidence>
<keyword evidence="3" id="KW-0472">Membrane</keyword>
<dbReference type="Pfam" id="PF25162">
    <property type="entry name" value="DUF7827"/>
    <property type="match status" value="1"/>
</dbReference>
<dbReference type="EMBL" id="CP045488">
    <property type="protein sequence ID" value="QFU81159.1"/>
    <property type="molecule type" value="Genomic_DNA"/>
</dbReference>
<keyword evidence="1" id="KW-0732">Signal</keyword>
<keyword evidence="7" id="KW-1185">Reference proteome</keyword>
<dbReference type="NCBIfam" id="TIGR04126">
    <property type="entry name" value="PGF_CTERM"/>
    <property type="match status" value="1"/>
</dbReference>
<dbReference type="KEGG" id="nas:GCU68_00630"/>